<dbReference type="Proteomes" id="UP000563601">
    <property type="component" value="Unassembled WGS sequence"/>
</dbReference>
<keyword evidence="1" id="KW-0812">Transmembrane</keyword>
<reference evidence="2 5" key="2">
    <citation type="submission" date="2020-08" db="EMBL/GenBank/DDBJ databases">
        <title>Genomic Encyclopedia of Type Strains, Phase IV (KMG-IV): sequencing the most valuable type-strain genomes for metagenomic binning, comparative biology and taxonomic classification.</title>
        <authorList>
            <person name="Goeker M."/>
        </authorList>
    </citation>
    <scope>NUCLEOTIDE SEQUENCE [LARGE SCALE GENOMIC DNA]</scope>
    <source>
        <strain evidence="2 5">DSM 11525</strain>
    </source>
</reference>
<keyword evidence="1" id="KW-1133">Transmembrane helix</keyword>
<feature type="transmembrane region" description="Helical" evidence="1">
    <location>
        <begin position="59"/>
        <end position="78"/>
    </location>
</feature>
<organism evidence="2 5">
    <name type="scientific">Microbulbifer hydrolyticus</name>
    <dbReference type="NCBI Taxonomy" id="48074"/>
    <lineage>
        <taxon>Bacteria</taxon>
        <taxon>Pseudomonadati</taxon>
        <taxon>Pseudomonadota</taxon>
        <taxon>Gammaproteobacteria</taxon>
        <taxon>Cellvibrionales</taxon>
        <taxon>Microbulbiferaceae</taxon>
        <taxon>Microbulbifer</taxon>
    </lineage>
</organism>
<evidence type="ECO:0000256" key="1">
    <source>
        <dbReference type="SAM" id="Phobius"/>
    </source>
</evidence>
<dbReference type="EMBL" id="CP047491">
    <property type="protein sequence ID" value="QHQ40460.1"/>
    <property type="molecule type" value="Genomic_DNA"/>
</dbReference>
<evidence type="ECO:0000313" key="4">
    <source>
        <dbReference type="Proteomes" id="UP000464675"/>
    </source>
</evidence>
<evidence type="ECO:0000313" key="5">
    <source>
        <dbReference type="Proteomes" id="UP000563601"/>
    </source>
</evidence>
<evidence type="ECO:0000313" key="2">
    <source>
        <dbReference type="EMBL" id="MBB5213106.1"/>
    </source>
</evidence>
<proteinExistence type="predicted"/>
<protein>
    <submittedName>
        <fullName evidence="2">Uncharacterized protein</fullName>
    </submittedName>
</protein>
<accession>A0A6P1TFY4</accession>
<feature type="transmembrane region" description="Helical" evidence="1">
    <location>
        <begin position="9"/>
        <end position="30"/>
    </location>
</feature>
<sequence>MSEKKPNHFLNFIVCVAIAVLPLMFFISGFTSGEVESVGRRSHETHVKTPGEGTYWQSLLVWLGLFVFLVGSSFVELYKYFKHK</sequence>
<name>A0A6P1TFY4_9GAMM</name>
<dbReference type="EMBL" id="JACHHR010000005">
    <property type="protein sequence ID" value="MBB5213106.1"/>
    <property type="molecule type" value="Genomic_DNA"/>
</dbReference>
<evidence type="ECO:0000313" key="3">
    <source>
        <dbReference type="EMBL" id="QHQ40460.1"/>
    </source>
</evidence>
<reference evidence="3 4" key="1">
    <citation type="submission" date="2020-01" db="EMBL/GenBank/DDBJ databases">
        <title>The possibility of degradation of plastic by Microbulbifer hydrolyticus IRE-31.</title>
        <authorList>
            <person name="Liu L."/>
        </authorList>
    </citation>
    <scope>NUCLEOTIDE SEQUENCE [LARGE SCALE GENOMIC DNA]</scope>
    <source>
        <strain evidence="3 4">IRE-31</strain>
    </source>
</reference>
<dbReference type="AlphaFoldDB" id="A0A6P1TFY4"/>
<keyword evidence="1" id="KW-0472">Membrane</keyword>
<dbReference type="Proteomes" id="UP000464675">
    <property type="component" value="Chromosome"/>
</dbReference>
<dbReference type="RefSeq" id="WP_161859755.1">
    <property type="nucleotide sequence ID" value="NZ_CP047491.1"/>
</dbReference>
<gene>
    <name evidence="3" type="ORF">GTQ55_16745</name>
    <name evidence="2" type="ORF">HNQ53_003352</name>
</gene>
<keyword evidence="4" id="KW-1185">Reference proteome</keyword>